<dbReference type="InterPro" id="IPR045943">
    <property type="entry name" value="DUF6363"/>
</dbReference>
<gene>
    <name evidence="6" type="ORF">BpJC7_23760</name>
</gene>
<keyword evidence="1 4" id="KW-0378">Hydrolase</keyword>
<feature type="active site" description="Proton acceptor" evidence="4">
    <location>
        <position position="161"/>
    </location>
</feature>
<dbReference type="RefSeq" id="WP_151681449.1">
    <property type="nucleotide sequence ID" value="NZ_BKZP01000036.1"/>
</dbReference>
<proteinExistence type="predicted"/>
<name>A0A5J4JG73_9BACI</name>
<evidence type="ECO:0000256" key="4">
    <source>
        <dbReference type="PROSITE-ProRule" id="PRU01161"/>
    </source>
</evidence>
<dbReference type="Gene3D" id="3.40.1090.10">
    <property type="entry name" value="Cytosolic phospholipase A2 catalytic domain"/>
    <property type="match status" value="2"/>
</dbReference>
<evidence type="ECO:0000313" key="7">
    <source>
        <dbReference type="Proteomes" id="UP000391919"/>
    </source>
</evidence>
<dbReference type="CDD" id="cd07208">
    <property type="entry name" value="Pat_hypo_Ecoli_yjju_like"/>
    <property type="match status" value="1"/>
</dbReference>
<dbReference type="Proteomes" id="UP000391919">
    <property type="component" value="Unassembled WGS sequence"/>
</dbReference>
<dbReference type="InterPro" id="IPR037483">
    <property type="entry name" value="YjjU-like"/>
</dbReference>
<protein>
    <submittedName>
        <fullName evidence="6">Patatin family protein</fullName>
    </submittedName>
</protein>
<keyword evidence="3 4" id="KW-0443">Lipid metabolism</keyword>
<comment type="caution">
    <text evidence="6">The sequence shown here is derived from an EMBL/GenBank/DDBJ whole genome shotgun (WGS) entry which is preliminary data.</text>
</comment>
<dbReference type="PANTHER" id="PTHR14226">
    <property type="entry name" value="NEUROPATHY TARGET ESTERASE/SWISS CHEESE D.MELANOGASTER"/>
    <property type="match status" value="1"/>
</dbReference>
<feature type="short sequence motif" description="GXGXXG" evidence="4">
    <location>
        <begin position="11"/>
        <end position="16"/>
    </location>
</feature>
<dbReference type="GO" id="GO:0016042">
    <property type="term" value="P:lipid catabolic process"/>
    <property type="evidence" value="ECO:0007669"/>
    <property type="project" value="UniProtKB-UniRule"/>
</dbReference>
<feature type="domain" description="PNPLA" evidence="5">
    <location>
        <begin position="7"/>
        <end position="174"/>
    </location>
</feature>
<dbReference type="PROSITE" id="PS51635">
    <property type="entry name" value="PNPLA"/>
    <property type="match status" value="1"/>
</dbReference>
<dbReference type="PANTHER" id="PTHR14226:SF25">
    <property type="entry name" value="PHOSPHOESTERASE"/>
    <property type="match status" value="1"/>
</dbReference>
<evidence type="ECO:0000256" key="1">
    <source>
        <dbReference type="ARBA" id="ARBA00022801"/>
    </source>
</evidence>
<dbReference type="AlphaFoldDB" id="A0A5J4JG73"/>
<dbReference type="SUPFAM" id="SSF52151">
    <property type="entry name" value="FabD/lysophospholipase-like"/>
    <property type="match status" value="1"/>
</dbReference>
<evidence type="ECO:0000256" key="2">
    <source>
        <dbReference type="ARBA" id="ARBA00022963"/>
    </source>
</evidence>
<dbReference type="InterPro" id="IPR016035">
    <property type="entry name" value="Acyl_Trfase/lysoPLipase"/>
</dbReference>
<reference evidence="6 7" key="1">
    <citation type="submission" date="2019-09" db="EMBL/GenBank/DDBJ databases">
        <title>Draft genome sequence of Bacillus sp. JC-7.</title>
        <authorList>
            <person name="Tanaka N."/>
            <person name="Shiwa Y."/>
            <person name="Fujita N."/>
            <person name="Tanasupawat S."/>
        </authorList>
    </citation>
    <scope>NUCLEOTIDE SEQUENCE [LARGE SCALE GENOMIC DNA]</scope>
    <source>
        <strain evidence="6 7">JC-7</strain>
    </source>
</reference>
<keyword evidence="2 4" id="KW-0442">Lipid degradation</keyword>
<evidence type="ECO:0000259" key="5">
    <source>
        <dbReference type="PROSITE" id="PS51635"/>
    </source>
</evidence>
<dbReference type="Pfam" id="PF19890">
    <property type="entry name" value="DUF6363"/>
    <property type="match status" value="1"/>
</dbReference>
<feature type="active site" description="Nucleophile" evidence="4">
    <location>
        <position position="40"/>
    </location>
</feature>
<dbReference type="GO" id="GO:0016787">
    <property type="term" value="F:hydrolase activity"/>
    <property type="evidence" value="ECO:0007669"/>
    <property type="project" value="UniProtKB-UniRule"/>
</dbReference>
<accession>A0A5J4JG73</accession>
<organism evidence="6 7">
    <name type="scientific">Weizmannia acidilactici</name>
    <dbReference type="NCBI Taxonomy" id="2607726"/>
    <lineage>
        <taxon>Bacteria</taxon>
        <taxon>Bacillati</taxon>
        <taxon>Bacillota</taxon>
        <taxon>Bacilli</taxon>
        <taxon>Bacillales</taxon>
        <taxon>Bacillaceae</taxon>
        <taxon>Heyndrickxia</taxon>
    </lineage>
</organism>
<evidence type="ECO:0000256" key="3">
    <source>
        <dbReference type="ARBA" id="ARBA00023098"/>
    </source>
</evidence>
<dbReference type="InterPro" id="IPR002641">
    <property type="entry name" value="PNPLA_dom"/>
</dbReference>
<dbReference type="EMBL" id="BKZQ01000035">
    <property type="protein sequence ID" value="GER71073.1"/>
    <property type="molecule type" value="Genomic_DNA"/>
</dbReference>
<keyword evidence="7" id="KW-1185">Reference proteome</keyword>
<dbReference type="InterPro" id="IPR050301">
    <property type="entry name" value="NTE"/>
</dbReference>
<feature type="short sequence motif" description="GXSXG" evidence="4">
    <location>
        <begin position="38"/>
        <end position="42"/>
    </location>
</feature>
<dbReference type="Pfam" id="PF01734">
    <property type="entry name" value="Patatin"/>
    <property type="match status" value="1"/>
</dbReference>
<evidence type="ECO:0000313" key="6">
    <source>
        <dbReference type="EMBL" id="GER71073.1"/>
    </source>
</evidence>
<sequence length="294" mass="33697">MLLNCGLVLEGGGMRGVYTAGVLESFLEHGIEFPYVIGVSAGACNAASFLSKQKGRNRKVNIDFIHEERYLSWKNYIRNRELFGMDYVFDEIPKKHVPFDFQAFDENPCEFVIGTTDCMTGKPVYFTRKDYKGNLLQVLRASSSLPLAAPIVEIGGRPLLDGGLSDPIPIKKAIQDGFTYNIVISTRNRGYRKKPAKFTFFIKRKYRAYPGVYEAVKKRAGLYNETVEFIENEEREGRVFLICPQEPLKVKRIEKNAKRLTELYEQGVRDGGRIMEQLISWDTRLKTHMKARVR</sequence>
<feature type="short sequence motif" description="DGA/G" evidence="4">
    <location>
        <begin position="161"/>
        <end position="163"/>
    </location>
</feature>